<comment type="subcellular location">
    <subcellularLocation>
        <location evidence="1">Membrane</location>
        <topology evidence="1">Multi-pass membrane protein</topology>
    </subcellularLocation>
</comment>
<reference evidence="7 8" key="1">
    <citation type="submission" date="2021-07" db="EMBL/GenBank/DDBJ databases">
        <title>The draft genome sequence of Sphingomicrobium sp. B8.</title>
        <authorList>
            <person name="Mu L."/>
        </authorList>
    </citation>
    <scope>NUCLEOTIDE SEQUENCE [LARGE SCALE GENOMIC DNA]</scope>
    <source>
        <strain evidence="7 8">B8</strain>
    </source>
</reference>
<dbReference type="Proteomes" id="UP000698028">
    <property type="component" value="Unassembled WGS sequence"/>
</dbReference>
<evidence type="ECO:0000313" key="8">
    <source>
        <dbReference type="Proteomes" id="UP000698028"/>
    </source>
</evidence>
<evidence type="ECO:0000313" key="7">
    <source>
        <dbReference type="EMBL" id="MBW0143722.1"/>
    </source>
</evidence>
<evidence type="ECO:0000259" key="6">
    <source>
        <dbReference type="Pfam" id="PF12698"/>
    </source>
</evidence>
<feature type="domain" description="ABC-2 type transporter transmembrane" evidence="6">
    <location>
        <begin position="34"/>
        <end position="381"/>
    </location>
</feature>
<sequence length="410" mass="44411">MSQKHHASSVLEAAFVIARRDYSATVLSKTFLFFLIGPIFPLLLGIVFGSIGSQIAQSGQTPTIAVIGSESEFALLQTARDRAEPFLSNQGLTRIIHRPPEDDREEQRQRLLAGDDPPVVAVLDGGLDTPTLYGSVNVNTLPVRHMAGYLESARQLRANAPPEAAELQLVSTQRVKGATNNNRIKIAQAGQFGLFFITLLLATMLLSQMLEEKGNKVIEVLASAVPVDGIFMGKLFAMLAVSLTGIVIWLGGSIGLFFALSNEGMDALPPPPAVGWPAFFAFLLIYFAMGYLLIGAAFLGIGAQASTPRQVQVMSMPVTMLQVMLLFAAMQGVGDPYGSEAIWTAIFPLTSPLAMIARAAQVSDIWPHVAAIAWQALWIAIILKVAARAFRKSVLKTRTPWRWPWSRGKA</sequence>
<feature type="transmembrane region" description="Helical" evidence="5">
    <location>
        <begin position="230"/>
        <end position="261"/>
    </location>
</feature>
<feature type="transmembrane region" description="Helical" evidence="5">
    <location>
        <begin position="31"/>
        <end position="51"/>
    </location>
</feature>
<accession>A0ABS6V3B9</accession>
<dbReference type="RefSeq" id="WP_218631792.1">
    <property type="nucleotide sequence ID" value="NZ_JAHVAH010000001.1"/>
</dbReference>
<evidence type="ECO:0000256" key="2">
    <source>
        <dbReference type="ARBA" id="ARBA00022692"/>
    </source>
</evidence>
<dbReference type="EMBL" id="JAHVAH010000001">
    <property type="protein sequence ID" value="MBW0143722.1"/>
    <property type="molecule type" value="Genomic_DNA"/>
</dbReference>
<feature type="transmembrane region" description="Helical" evidence="5">
    <location>
        <begin position="365"/>
        <end position="387"/>
    </location>
</feature>
<evidence type="ECO:0000256" key="4">
    <source>
        <dbReference type="ARBA" id="ARBA00023136"/>
    </source>
</evidence>
<dbReference type="InterPro" id="IPR013525">
    <property type="entry name" value="ABC2_TM"/>
</dbReference>
<comment type="caution">
    <text evidence="7">The sequence shown here is derived from an EMBL/GenBank/DDBJ whole genome shotgun (WGS) entry which is preliminary data.</text>
</comment>
<gene>
    <name evidence="7" type="ORF">KTQ36_00220</name>
</gene>
<proteinExistence type="predicted"/>
<keyword evidence="8" id="KW-1185">Reference proteome</keyword>
<feature type="transmembrane region" description="Helical" evidence="5">
    <location>
        <begin position="311"/>
        <end position="329"/>
    </location>
</feature>
<organism evidence="7 8">
    <name type="scientific">Sphingomicrobium clamense</name>
    <dbReference type="NCBI Taxonomy" id="2851013"/>
    <lineage>
        <taxon>Bacteria</taxon>
        <taxon>Pseudomonadati</taxon>
        <taxon>Pseudomonadota</taxon>
        <taxon>Alphaproteobacteria</taxon>
        <taxon>Sphingomonadales</taxon>
        <taxon>Sphingomonadaceae</taxon>
        <taxon>Sphingomicrobium</taxon>
    </lineage>
</organism>
<evidence type="ECO:0000256" key="3">
    <source>
        <dbReference type="ARBA" id="ARBA00022989"/>
    </source>
</evidence>
<feature type="transmembrane region" description="Helical" evidence="5">
    <location>
        <begin position="273"/>
        <end position="299"/>
    </location>
</feature>
<keyword evidence="2 5" id="KW-0812">Transmembrane</keyword>
<protein>
    <submittedName>
        <fullName evidence="7">ABC transporter permease</fullName>
    </submittedName>
</protein>
<dbReference type="Pfam" id="PF12698">
    <property type="entry name" value="ABC2_membrane_3"/>
    <property type="match status" value="1"/>
</dbReference>
<keyword evidence="4 5" id="KW-0472">Membrane</keyword>
<evidence type="ECO:0000256" key="5">
    <source>
        <dbReference type="SAM" id="Phobius"/>
    </source>
</evidence>
<name>A0ABS6V3B9_9SPHN</name>
<evidence type="ECO:0000256" key="1">
    <source>
        <dbReference type="ARBA" id="ARBA00004141"/>
    </source>
</evidence>
<keyword evidence="3 5" id="KW-1133">Transmembrane helix</keyword>